<proteinExistence type="predicted"/>
<sequence length="72" mass="8235">MVVVEAYLACRCDMIHVATLDFRLPLIYNDRPVARTRHSGVSTMDVDGEYIDEFNSHHLKALIELPQYASAR</sequence>
<dbReference type="EMBL" id="JAENGY010002699">
    <property type="protein sequence ID" value="KAG6943455.1"/>
    <property type="molecule type" value="Genomic_DNA"/>
</dbReference>
<evidence type="ECO:0000313" key="2">
    <source>
        <dbReference type="Proteomes" id="UP000709295"/>
    </source>
</evidence>
<dbReference type="Proteomes" id="UP000709295">
    <property type="component" value="Unassembled WGS sequence"/>
</dbReference>
<protein>
    <submittedName>
        <fullName evidence="1">Uncharacterized protein</fullName>
    </submittedName>
</protein>
<keyword evidence="2" id="KW-1185">Reference proteome</keyword>
<organism evidence="1 2">
    <name type="scientific">Phytophthora aleatoria</name>
    <dbReference type="NCBI Taxonomy" id="2496075"/>
    <lineage>
        <taxon>Eukaryota</taxon>
        <taxon>Sar</taxon>
        <taxon>Stramenopiles</taxon>
        <taxon>Oomycota</taxon>
        <taxon>Peronosporomycetes</taxon>
        <taxon>Peronosporales</taxon>
        <taxon>Peronosporaceae</taxon>
        <taxon>Phytophthora</taxon>
    </lineage>
</organism>
<comment type="caution">
    <text evidence="1">The sequence shown here is derived from an EMBL/GenBank/DDBJ whole genome shotgun (WGS) entry which is preliminary data.</text>
</comment>
<evidence type="ECO:0000313" key="1">
    <source>
        <dbReference type="EMBL" id="KAG6943455.1"/>
    </source>
</evidence>
<dbReference type="AlphaFoldDB" id="A0A8J5IX08"/>
<reference evidence="1" key="1">
    <citation type="submission" date="2021-01" db="EMBL/GenBank/DDBJ databases">
        <title>Phytophthora aleatoria, a newly-described species from Pinus radiata is distinct from Phytophthora cactorum isolates based on comparative genomics.</title>
        <authorList>
            <person name="Mcdougal R."/>
            <person name="Panda P."/>
            <person name="Williams N."/>
            <person name="Studholme D.J."/>
        </authorList>
    </citation>
    <scope>NUCLEOTIDE SEQUENCE</scope>
    <source>
        <strain evidence="1">NZFS 4037</strain>
    </source>
</reference>
<accession>A0A8J5IX08</accession>
<gene>
    <name evidence="1" type="ORF">JG688_00017588</name>
</gene>
<name>A0A8J5IX08_9STRA</name>